<dbReference type="Pfam" id="PF12974">
    <property type="entry name" value="Phosphonate-bd"/>
    <property type="match status" value="1"/>
</dbReference>
<keyword evidence="2" id="KW-0732">Signal</keyword>
<gene>
    <name evidence="3" type="ORF">ACFFGT_01195</name>
</gene>
<protein>
    <submittedName>
        <fullName evidence="3">Phosphate/phosphite/phosphonate ABC transporter substrate-binding protein</fullName>
    </submittedName>
</protein>
<dbReference type="PANTHER" id="PTHR35841">
    <property type="entry name" value="PHOSPHONATES-BINDING PERIPLASMIC PROTEIN"/>
    <property type="match status" value="1"/>
</dbReference>
<evidence type="ECO:0000256" key="1">
    <source>
        <dbReference type="ARBA" id="ARBA00007162"/>
    </source>
</evidence>
<dbReference type="InterPro" id="IPR005770">
    <property type="entry name" value="PhnD"/>
</dbReference>
<dbReference type="RefSeq" id="WP_377020660.1">
    <property type="nucleotide sequence ID" value="NZ_JBHLTS010000004.1"/>
</dbReference>
<dbReference type="PROSITE" id="PS51257">
    <property type="entry name" value="PROKAR_LIPOPROTEIN"/>
    <property type="match status" value="1"/>
</dbReference>
<keyword evidence="4" id="KW-1185">Reference proteome</keyword>
<dbReference type="Gene3D" id="3.40.190.10">
    <property type="entry name" value="Periplasmic binding protein-like II"/>
    <property type="match status" value="2"/>
</dbReference>
<reference evidence="3 4" key="1">
    <citation type="submission" date="2024-09" db="EMBL/GenBank/DDBJ databases">
        <authorList>
            <person name="Sun Q."/>
            <person name="Mori K."/>
        </authorList>
    </citation>
    <scope>NUCLEOTIDE SEQUENCE [LARGE SCALE GENOMIC DNA]</scope>
    <source>
        <strain evidence="3 4">NCAIM B.02415</strain>
    </source>
</reference>
<dbReference type="EMBL" id="JBHLTS010000004">
    <property type="protein sequence ID" value="MFC0512784.1"/>
    <property type="molecule type" value="Genomic_DNA"/>
</dbReference>
<evidence type="ECO:0000313" key="3">
    <source>
        <dbReference type="EMBL" id="MFC0512784.1"/>
    </source>
</evidence>
<proteinExistence type="inferred from homology"/>
<comment type="caution">
    <text evidence="3">The sequence shown here is derived from an EMBL/GenBank/DDBJ whole genome shotgun (WGS) entry which is preliminary data.</text>
</comment>
<accession>A0ABV6L046</accession>
<dbReference type="CDD" id="cd01071">
    <property type="entry name" value="PBP2_PhnD_like"/>
    <property type="match status" value="1"/>
</dbReference>
<comment type="similarity">
    <text evidence="1">Belongs to the phosphate/phosphite/phosphonate binding protein family.</text>
</comment>
<dbReference type="PANTHER" id="PTHR35841:SF1">
    <property type="entry name" value="PHOSPHONATES-BINDING PERIPLASMIC PROTEIN"/>
    <property type="match status" value="1"/>
</dbReference>
<evidence type="ECO:0000313" key="4">
    <source>
        <dbReference type="Proteomes" id="UP001589828"/>
    </source>
</evidence>
<evidence type="ECO:0000256" key="2">
    <source>
        <dbReference type="ARBA" id="ARBA00022729"/>
    </source>
</evidence>
<dbReference type="NCBIfam" id="TIGR01098">
    <property type="entry name" value="3A0109s03R"/>
    <property type="match status" value="1"/>
</dbReference>
<sequence length="307" mass="33803">MKAFIVLVLSICTLAIVCGCKNKADLDANGVPGKLLIGSYGGDNPAQTHAALDPFAKYLSKKLGVEVEFFYTTDYPALIEAMRSKKIHMAHLTPYAYVLATQKPGLIPLVTLGIKGRPSVYHSIIFTNKKTGLKTMADVKARAKDLTLCFADPASTSGHLIPRGYLNSIGLDPDKAFKETIFAGSHAAAILSVKSEKVDVGCSTSELALEKLIREGIIKREDIVTLWTSPPIINDAIAIRDDLNKDFIKKVQQAYLDANKDDFDAFSKYVLLYWPNPRVMAYVPVQDSMYNQLRKIAGSIKDLKFNK</sequence>
<dbReference type="Proteomes" id="UP001589828">
    <property type="component" value="Unassembled WGS sequence"/>
</dbReference>
<organism evidence="3 4">
    <name type="scientific">Mucilaginibacter angelicae</name>
    <dbReference type="NCBI Taxonomy" id="869718"/>
    <lineage>
        <taxon>Bacteria</taxon>
        <taxon>Pseudomonadati</taxon>
        <taxon>Bacteroidota</taxon>
        <taxon>Sphingobacteriia</taxon>
        <taxon>Sphingobacteriales</taxon>
        <taxon>Sphingobacteriaceae</taxon>
        <taxon>Mucilaginibacter</taxon>
    </lineage>
</organism>
<dbReference type="SUPFAM" id="SSF53850">
    <property type="entry name" value="Periplasmic binding protein-like II"/>
    <property type="match status" value="1"/>
</dbReference>
<name>A0ABV6L046_9SPHI</name>